<dbReference type="Pfam" id="PF02935">
    <property type="entry name" value="COX7C"/>
    <property type="match status" value="1"/>
</dbReference>
<dbReference type="InterPro" id="IPR004202">
    <property type="entry name" value="COX7C/Cox8"/>
</dbReference>
<comment type="similarity">
    <text evidence="3 10">Belongs to the cytochrome c oxidase VIIc family.</text>
</comment>
<sequence>MSLLSRTTLRTASRIAPSVGKTQARNVHFENVVGKTIPTDVTNRPFLAIKIAAFFCAGFGTPFAIAAWHL</sequence>
<organism evidence="11 12">
    <name type="scientific">Filobasidium floriforme</name>
    <dbReference type="NCBI Taxonomy" id="5210"/>
    <lineage>
        <taxon>Eukaryota</taxon>
        <taxon>Fungi</taxon>
        <taxon>Dikarya</taxon>
        <taxon>Basidiomycota</taxon>
        <taxon>Agaricomycotina</taxon>
        <taxon>Tremellomycetes</taxon>
        <taxon>Filobasidiales</taxon>
        <taxon>Filobasidiaceae</taxon>
        <taxon>Filobasidium</taxon>
    </lineage>
</organism>
<dbReference type="EMBL" id="JABELV010000080">
    <property type="protein sequence ID" value="KAG7531886.1"/>
    <property type="molecule type" value="Genomic_DNA"/>
</dbReference>
<feature type="transmembrane region" description="Helical" evidence="10">
    <location>
        <begin position="47"/>
        <end position="68"/>
    </location>
</feature>
<evidence type="ECO:0000256" key="7">
    <source>
        <dbReference type="ARBA" id="ARBA00022989"/>
    </source>
</evidence>
<comment type="function">
    <text evidence="10">Component of the cytochrome c oxidase, the last enzyme in the mitochondrial electron transport chain which drives oxidative phosphorylation. The respiratory chain contains 3 multisubunit complexes succinate dehydrogenase (complex II, CII), ubiquinol-cytochrome c oxidoreductase (cytochrome b-c1 complex, complex III, CIII) and cytochrome c oxidase (complex IV, CIV), that cooperate to transfer electrons derived from NADH and succinate to molecular oxygen, creating an electrochemical gradient over the inner membrane that drives transmembrane transport and the ATP synthase. Cytochrome c oxidase is the component of the respiratory chain that catalyzes the reduction of oxygen to water. Electrons originating from reduced cytochrome c in the intermembrane space (IMS) are transferred via the dinuclear copper A center (CU(A)) of subunit 2 and heme A of subunit 1 to the active site in subunit 1, a binuclear center (BNC) formed by heme A3 and copper B (CU(B)). The BNC reduces molecular oxygen to 2 water molecules using 4 electrons from cytochrome c in the IMS and 4 protons from the mitochondrial matrix.</text>
</comment>
<comment type="subunit">
    <text evidence="10">Component of the cytochrome c oxidase (complex IV, CIV), a multisubunit enzyme composed of a catalytic core of 3 subunits and several supernumerary subunits. The complex exists as a monomer or a dimer and forms supercomplexes (SCs) in the inner mitochondrial membrane with ubiquinol-cytochrome c oxidoreductase (cytochrome b-c1 complex, complex III, CIII).</text>
</comment>
<evidence type="ECO:0000256" key="9">
    <source>
        <dbReference type="ARBA" id="ARBA00023136"/>
    </source>
</evidence>
<dbReference type="GO" id="GO:0006123">
    <property type="term" value="P:mitochondrial electron transport, cytochrome c to oxygen"/>
    <property type="evidence" value="ECO:0007669"/>
    <property type="project" value="UniProtKB-UniRule"/>
</dbReference>
<gene>
    <name evidence="11" type="ORF">FFLO_04032</name>
</gene>
<comment type="caution">
    <text evidence="11">The sequence shown here is derived from an EMBL/GenBank/DDBJ whole genome shotgun (WGS) entry which is preliminary data.</text>
</comment>
<evidence type="ECO:0000256" key="10">
    <source>
        <dbReference type="RuleBase" id="RU368123"/>
    </source>
</evidence>
<comment type="subcellular location">
    <subcellularLocation>
        <location evidence="1 10">Mitochondrion inner membrane</location>
        <topology evidence="1 10">Single-pass membrane protein</topology>
    </subcellularLocation>
</comment>
<dbReference type="GO" id="GO:0045277">
    <property type="term" value="C:respiratory chain complex IV"/>
    <property type="evidence" value="ECO:0007669"/>
    <property type="project" value="UniProtKB-UniRule"/>
</dbReference>
<evidence type="ECO:0000256" key="1">
    <source>
        <dbReference type="ARBA" id="ARBA00004434"/>
    </source>
</evidence>
<keyword evidence="6 10" id="KW-0809">Transit peptide</keyword>
<keyword evidence="9 10" id="KW-0472">Membrane</keyword>
<dbReference type="PANTHER" id="PTHR13313:SF0">
    <property type="entry name" value="CYTOCHROME C OXIDASE SUBUNIT 7C, MITOCHONDRIAL"/>
    <property type="match status" value="1"/>
</dbReference>
<dbReference type="AlphaFoldDB" id="A0A8K0NQ87"/>
<dbReference type="SUPFAM" id="SSF81427">
    <property type="entry name" value="Mitochondrial cytochrome c oxidase subunit VIIc (aka VIIIa)"/>
    <property type="match status" value="1"/>
</dbReference>
<evidence type="ECO:0000256" key="8">
    <source>
        <dbReference type="ARBA" id="ARBA00023128"/>
    </source>
</evidence>
<evidence type="ECO:0000256" key="2">
    <source>
        <dbReference type="ARBA" id="ARBA00004673"/>
    </source>
</evidence>
<comment type="pathway">
    <text evidence="2 10">Energy metabolism; oxidative phosphorylation.</text>
</comment>
<evidence type="ECO:0000256" key="3">
    <source>
        <dbReference type="ARBA" id="ARBA00010514"/>
    </source>
</evidence>
<dbReference type="GO" id="GO:0005743">
    <property type="term" value="C:mitochondrial inner membrane"/>
    <property type="evidence" value="ECO:0007669"/>
    <property type="project" value="UniProtKB-SubCell"/>
</dbReference>
<dbReference type="PANTHER" id="PTHR13313">
    <property type="entry name" value="CYTOCHROME C OXIDASE SUBUNIT VIIC"/>
    <property type="match status" value="1"/>
</dbReference>
<dbReference type="Proteomes" id="UP000812966">
    <property type="component" value="Unassembled WGS sequence"/>
</dbReference>
<proteinExistence type="inferred from homology"/>
<keyword evidence="12" id="KW-1185">Reference proteome</keyword>
<dbReference type="Gene3D" id="4.10.49.10">
    <property type="entry name" value="Cytochrome c oxidase subunit VIIc"/>
    <property type="match status" value="1"/>
</dbReference>
<keyword evidence="7 10" id="KW-1133">Transmembrane helix</keyword>
<dbReference type="InterPro" id="IPR036636">
    <property type="entry name" value="COX7C/Cox8_sf"/>
</dbReference>
<keyword evidence="5 10" id="KW-0999">Mitochondrion inner membrane</keyword>
<evidence type="ECO:0000313" key="11">
    <source>
        <dbReference type="EMBL" id="KAG7531886.1"/>
    </source>
</evidence>
<reference evidence="11" key="1">
    <citation type="submission" date="2020-04" db="EMBL/GenBank/DDBJ databases">
        <title>Analysis of mating type loci in Filobasidium floriforme.</title>
        <authorList>
            <person name="Nowrousian M."/>
        </authorList>
    </citation>
    <scope>NUCLEOTIDE SEQUENCE</scope>
    <source>
        <strain evidence="11">CBS 6242</strain>
    </source>
</reference>
<evidence type="ECO:0000256" key="4">
    <source>
        <dbReference type="ARBA" id="ARBA00022692"/>
    </source>
</evidence>
<name>A0A8K0NQ87_9TREE</name>
<keyword evidence="8 10" id="KW-0496">Mitochondrion</keyword>
<evidence type="ECO:0000256" key="6">
    <source>
        <dbReference type="ARBA" id="ARBA00022946"/>
    </source>
</evidence>
<accession>A0A8K0NQ87</accession>
<protein>
    <recommendedName>
        <fullName evidence="10">Cytochrome c oxidase subunit 8, mitochondrial</fullName>
    </recommendedName>
    <alternativeName>
        <fullName evidence="10">Cytochrome c oxidase polypeptide VIII</fullName>
    </alternativeName>
</protein>
<dbReference type="UniPathway" id="UPA00705"/>
<keyword evidence="4 10" id="KW-0812">Transmembrane</keyword>
<evidence type="ECO:0000313" key="12">
    <source>
        <dbReference type="Proteomes" id="UP000812966"/>
    </source>
</evidence>
<evidence type="ECO:0000256" key="5">
    <source>
        <dbReference type="ARBA" id="ARBA00022792"/>
    </source>
</evidence>